<dbReference type="AlphaFoldDB" id="A0A0A8XUZ2"/>
<proteinExistence type="predicted"/>
<accession>A0A0A8XUZ2</accession>
<reference evidence="1" key="2">
    <citation type="journal article" date="2015" name="Data Brief">
        <title>Shoot transcriptome of the giant reed, Arundo donax.</title>
        <authorList>
            <person name="Barrero R.A."/>
            <person name="Guerrero F.D."/>
            <person name="Moolhuijzen P."/>
            <person name="Goolsby J.A."/>
            <person name="Tidwell J."/>
            <person name="Bellgard S.E."/>
            <person name="Bellgard M.I."/>
        </authorList>
    </citation>
    <scope>NUCLEOTIDE SEQUENCE</scope>
    <source>
        <tissue evidence="1">Shoot tissue taken approximately 20 cm above the soil surface</tissue>
    </source>
</reference>
<dbReference type="EMBL" id="GBRH01280071">
    <property type="protein sequence ID" value="JAD17824.1"/>
    <property type="molecule type" value="Transcribed_RNA"/>
</dbReference>
<reference evidence="1" key="1">
    <citation type="submission" date="2014-09" db="EMBL/GenBank/DDBJ databases">
        <authorList>
            <person name="Magalhaes I.L.F."/>
            <person name="Oliveira U."/>
            <person name="Santos F.R."/>
            <person name="Vidigal T.H.D.A."/>
            <person name="Brescovit A.D."/>
            <person name="Santos A.J."/>
        </authorList>
    </citation>
    <scope>NUCLEOTIDE SEQUENCE</scope>
    <source>
        <tissue evidence="1">Shoot tissue taken approximately 20 cm above the soil surface</tissue>
    </source>
</reference>
<sequence>MAPSCSQLTRIGLHITDTIHHLNLSSIIRTRVFQSLRSLKI</sequence>
<protein>
    <submittedName>
        <fullName evidence="1">Uncharacterized protein</fullName>
    </submittedName>
</protein>
<name>A0A0A8XUZ2_ARUDO</name>
<organism evidence="1">
    <name type="scientific">Arundo donax</name>
    <name type="common">Giant reed</name>
    <name type="synonym">Donax arundinaceus</name>
    <dbReference type="NCBI Taxonomy" id="35708"/>
    <lineage>
        <taxon>Eukaryota</taxon>
        <taxon>Viridiplantae</taxon>
        <taxon>Streptophyta</taxon>
        <taxon>Embryophyta</taxon>
        <taxon>Tracheophyta</taxon>
        <taxon>Spermatophyta</taxon>
        <taxon>Magnoliopsida</taxon>
        <taxon>Liliopsida</taxon>
        <taxon>Poales</taxon>
        <taxon>Poaceae</taxon>
        <taxon>PACMAD clade</taxon>
        <taxon>Arundinoideae</taxon>
        <taxon>Arundineae</taxon>
        <taxon>Arundo</taxon>
    </lineage>
</organism>
<evidence type="ECO:0000313" key="1">
    <source>
        <dbReference type="EMBL" id="JAD17824.1"/>
    </source>
</evidence>